<protein>
    <submittedName>
        <fullName evidence="1">ATP-dependent RNA helicase HrpA</fullName>
    </submittedName>
</protein>
<dbReference type="Pfam" id="PF22266">
    <property type="entry name" value="DUF6953"/>
    <property type="match status" value="1"/>
</dbReference>
<keyword evidence="1" id="KW-0547">Nucleotide-binding</keyword>
<dbReference type="RefSeq" id="WP_023934129.1">
    <property type="nucleotide sequence ID" value="NZ_DF196820.1"/>
</dbReference>
<accession>V5F7N4</accession>
<dbReference type="AlphaFoldDB" id="V5F7N4"/>
<evidence type="ECO:0000313" key="2">
    <source>
        <dbReference type="Proteomes" id="UP000030675"/>
    </source>
</evidence>
<dbReference type="eggNOG" id="ENOG5031A0G">
    <property type="taxonomic scope" value="Bacteria"/>
</dbReference>
<keyword evidence="1" id="KW-0067">ATP-binding</keyword>
<evidence type="ECO:0000313" key="1">
    <source>
        <dbReference type="EMBL" id="GAD31319.1"/>
    </source>
</evidence>
<dbReference type="EMBL" id="DF196820">
    <property type="protein sequence ID" value="GAD31319.1"/>
    <property type="molecule type" value="Genomic_DNA"/>
</dbReference>
<keyword evidence="1" id="KW-0347">Helicase</keyword>
<gene>
    <name evidence="1" type="ORF">PLEI_2977</name>
</gene>
<name>V5F7N4_PHOLE</name>
<dbReference type="HOGENOM" id="CLU_171057_0_0_6"/>
<reference evidence="2" key="1">
    <citation type="submission" date="2012-12" db="EMBL/GenBank/DDBJ databases">
        <title>Genome Sequence of Photobacterium leiognathi lrivu.4.1.</title>
        <authorList>
            <person name="Urbanczyk H."/>
            <person name="Ogura Y."/>
            <person name="Hayashi T."/>
            <person name="Dunlap P.V."/>
        </authorList>
    </citation>
    <scope>NUCLEOTIDE SEQUENCE [LARGE SCALE GENOMIC DNA]</scope>
    <source>
        <strain evidence="2">lrivu.4.1</strain>
    </source>
</reference>
<dbReference type="GO" id="GO:0004386">
    <property type="term" value="F:helicase activity"/>
    <property type="evidence" value="ECO:0007669"/>
    <property type="project" value="UniProtKB-KW"/>
</dbReference>
<sequence length="88" mass="10324">MNAQELALWMQSELDKDTCLYQDDVVDFALKNDLESLLKENSNGNVVLSKDVLNEFKKLNKTSVVWVRPDKYWRFRVAEDENDRNARG</sequence>
<dbReference type="Proteomes" id="UP000030675">
    <property type="component" value="Unassembled WGS sequence"/>
</dbReference>
<keyword evidence="1" id="KW-0378">Hydrolase</keyword>
<dbReference type="InterPro" id="IPR054228">
    <property type="entry name" value="DUF6953"/>
</dbReference>
<proteinExistence type="predicted"/>
<organism evidence="1 2">
    <name type="scientific">Photobacterium leiognathi lrivu.4.1</name>
    <dbReference type="NCBI Taxonomy" id="1248232"/>
    <lineage>
        <taxon>Bacteria</taxon>
        <taxon>Pseudomonadati</taxon>
        <taxon>Pseudomonadota</taxon>
        <taxon>Gammaproteobacteria</taxon>
        <taxon>Vibrionales</taxon>
        <taxon>Vibrionaceae</taxon>
        <taxon>Photobacterium</taxon>
    </lineage>
</organism>